<evidence type="ECO:0000313" key="2">
    <source>
        <dbReference type="EMBL" id="MFL9831478.1"/>
    </source>
</evidence>
<gene>
    <name evidence="2" type="ORF">ABS764_11530</name>
</gene>
<feature type="transmembrane region" description="Helical" evidence="1">
    <location>
        <begin position="42"/>
        <end position="60"/>
    </location>
</feature>
<keyword evidence="3" id="KW-1185">Reference proteome</keyword>
<evidence type="ECO:0000313" key="3">
    <source>
        <dbReference type="Proteomes" id="UP001629260"/>
    </source>
</evidence>
<reference evidence="2 3" key="1">
    <citation type="submission" date="2024-06" db="EMBL/GenBank/DDBJ databases">
        <authorList>
            <person name="Kaempfer P."/>
            <person name="Viver T."/>
        </authorList>
    </citation>
    <scope>NUCLEOTIDE SEQUENCE [LARGE SCALE GENOMIC DNA]</scope>
    <source>
        <strain evidence="2 3">ST-87</strain>
    </source>
</reference>
<keyword evidence="1" id="KW-0472">Membrane</keyword>
<sequence>MELHDLKSDWKAIEADSKDEATLVRMLQENKHPVLKSIRKQILLEITGWVLFLMVYYSMFDGSEKPFWVNLILIISLLLPILHNVYGYYHNRYLTDNSNIKIALVQLYIRIKKFALIAVIARLGFISGLLVFFTYGIQFTMPKYFLLLFTTVIFLIQLRILYRIWIKRIIQIQDCIHTLEEVK</sequence>
<accession>A0ABW8XU96</accession>
<dbReference type="RefSeq" id="WP_408081950.1">
    <property type="nucleotide sequence ID" value="NZ_JBELQA010000006.1"/>
</dbReference>
<protein>
    <submittedName>
        <fullName evidence="2">Uncharacterized protein</fullName>
    </submittedName>
</protein>
<dbReference type="EMBL" id="JBELQA010000006">
    <property type="protein sequence ID" value="MFL9831478.1"/>
    <property type="molecule type" value="Genomic_DNA"/>
</dbReference>
<name>A0ABW8XU96_9FLAO</name>
<comment type="caution">
    <text evidence="2">The sequence shown here is derived from an EMBL/GenBank/DDBJ whole genome shotgun (WGS) entry which is preliminary data.</text>
</comment>
<keyword evidence="1" id="KW-1133">Transmembrane helix</keyword>
<proteinExistence type="predicted"/>
<keyword evidence="1" id="KW-0812">Transmembrane</keyword>
<feature type="transmembrane region" description="Helical" evidence="1">
    <location>
        <begin position="114"/>
        <end position="138"/>
    </location>
</feature>
<dbReference type="Proteomes" id="UP001629260">
    <property type="component" value="Unassembled WGS sequence"/>
</dbReference>
<feature type="transmembrane region" description="Helical" evidence="1">
    <location>
        <begin position="144"/>
        <end position="162"/>
    </location>
</feature>
<evidence type="ECO:0000256" key="1">
    <source>
        <dbReference type="SAM" id="Phobius"/>
    </source>
</evidence>
<feature type="transmembrane region" description="Helical" evidence="1">
    <location>
        <begin position="66"/>
        <end position="89"/>
    </location>
</feature>
<organism evidence="2 3">
    <name type="scientific">Flavobacterium plantiphilum</name>
    <dbReference type="NCBI Taxonomy" id="3163297"/>
    <lineage>
        <taxon>Bacteria</taxon>
        <taxon>Pseudomonadati</taxon>
        <taxon>Bacteroidota</taxon>
        <taxon>Flavobacteriia</taxon>
        <taxon>Flavobacteriales</taxon>
        <taxon>Flavobacteriaceae</taxon>
        <taxon>Flavobacterium</taxon>
    </lineage>
</organism>